<dbReference type="InterPro" id="IPR029068">
    <property type="entry name" value="Glyas_Bleomycin-R_OHBP_Dase"/>
</dbReference>
<dbReference type="Pfam" id="PF18029">
    <property type="entry name" value="Glyoxalase_6"/>
    <property type="match status" value="1"/>
</dbReference>
<name>A0A4Q0T227_9BACT</name>
<dbReference type="EMBL" id="RDSM01000001">
    <property type="protein sequence ID" value="RXH57705.1"/>
    <property type="molecule type" value="Genomic_DNA"/>
</dbReference>
<protein>
    <submittedName>
        <fullName evidence="2">Glyoxalase family protein</fullName>
    </submittedName>
</protein>
<dbReference type="Proteomes" id="UP000289437">
    <property type="component" value="Unassembled WGS sequence"/>
</dbReference>
<dbReference type="PANTHER" id="PTHR33993:SF5">
    <property type="entry name" value="GLYOXALASE"/>
    <property type="match status" value="1"/>
</dbReference>
<evidence type="ECO:0000313" key="2">
    <source>
        <dbReference type="EMBL" id="RXH57705.1"/>
    </source>
</evidence>
<dbReference type="PANTHER" id="PTHR33993">
    <property type="entry name" value="GLYOXALASE-RELATED"/>
    <property type="match status" value="1"/>
</dbReference>
<dbReference type="PROSITE" id="PS51819">
    <property type="entry name" value="VOC"/>
    <property type="match status" value="1"/>
</dbReference>
<keyword evidence="3" id="KW-1185">Reference proteome</keyword>
<dbReference type="AlphaFoldDB" id="A0A4Q0T227"/>
<comment type="caution">
    <text evidence="2">The sequence shown here is derived from an EMBL/GenBank/DDBJ whole genome shotgun (WGS) entry which is preliminary data.</text>
</comment>
<proteinExistence type="predicted"/>
<reference evidence="2 3" key="1">
    <citation type="submission" date="2018-11" db="EMBL/GenBank/DDBJ databases">
        <authorList>
            <person name="Mardanov A.V."/>
            <person name="Ravin N.V."/>
            <person name="Dedysh S.N."/>
        </authorList>
    </citation>
    <scope>NUCLEOTIDE SEQUENCE [LARGE SCALE GENOMIC DNA]</scope>
    <source>
        <strain evidence="2 3">AF10</strain>
    </source>
</reference>
<gene>
    <name evidence="2" type="ORF">GRAN_1015</name>
</gene>
<sequence>MASITGFGGIFLRANDPKALYAWYEQHLGLTKPDGAFAFPVPTQHPQIVFSLFKQDNDYFPPAQKAMLNLQVDDLDGVMDRLIAEGVTVDPERASYDFGKFGWLTDPEGNRVELWQPA</sequence>
<dbReference type="CDD" id="cd06587">
    <property type="entry name" value="VOC"/>
    <property type="match status" value="1"/>
</dbReference>
<evidence type="ECO:0000259" key="1">
    <source>
        <dbReference type="PROSITE" id="PS51819"/>
    </source>
</evidence>
<dbReference type="InterPro" id="IPR052164">
    <property type="entry name" value="Anthracycline_SecMetBiosynth"/>
</dbReference>
<reference evidence="3" key="2">
    <citation type="submission" date="2019-02" db="EMBL/GenBank/DDBJ databases">
        <title>Granulicella sibirica sp. nov., a psychrotolerant acidobacterium isolated from an organic soil layer in forested tundra, West Siberia.</title>
        <authorList>
            <person name="Oshkin I.Y."/>
            <person name="Kulichevskaya I.S."/>
            <person name="Rijpstra W.I.C."/>
            <person name="Sinninghe Damste J.S."/>
            <person name="Rakitin A.L."/>
            <person name="Ravin N.V."/>
            <person name="Dedysh S.N."/>
        </authorList>
    </citation>
    <scope>NUCLEOTIDE SEQUENCE [LARGE SCALE GENOMIC DNA]</scope>
    <source>
        <strain evidence="3">AF10</strain>
    </source>
</reference>
<dbReference type="InterPro" id="IPR037523">
    <property type="entry name" value="VOC_core"/>
</dbReference>
<dbReference type="RefSeq" id="WP_128911835.1">
    <property type="nucleotide sequence ID" value="NZ_RDSM01000001.1"/>
</dbReference>
<dbReference type="Gene3D" id="3.10.180.10">
    <property type="entry name" value="2,3-Dihydroxybiphenyl 1,2-Dioxygenase, domain 1"/>
    <property type="match status" value="1"/>
</dbReference>
<organism evidence="2 3">
    <name type="scientific">Granulicella sibirica</name>
    <dbReference type="NCBI Taxonomy" id="2479048"/>
    <lineage>
        <taxon>Bacteria</taxon>
        <taxon>Pseudomonadati</taxon>
        <taxon>Acidobacteriota</taxon>
        <taxon>Terriglobia</taxon>
        <taxon>Terriglobales</taxon>
        <taxon>Acidobacteriaceae</taxon>
        <taxon>Granulicella</taxon>
    </lineage>
</organism>
<evidence type="ECO:0000313" key="3">
    <source>
        <dbReference type="Proteomes" id="UP000289437"/>
    </source>
</evidence>
<accession>A0A4Q0T227</accession>
<feature type="domain" description="VOC" evidence="1">
    <location>
        <begin position="6"/>
        <end position="117"/>
    </location>
</feature>
<dbReference type="SUPFAM" id="SSF54593">
    <property type="entry name" value="Glyoxalase/Bleomycin resistance protein/Dihydroxybiphenyl dioxygenase"/>
    <property type="match status" value="1"/>
</dbReference>
<dbReference type="InterPro" id="IPR041581">
    <property type="entry name" value="Glyoxalase_6"/>
</dbReference>
<dbReference type="OrthoDB" id="9799428at2"/>